<dbReference type="AlphaFoldDB" id="A0AA36N9J9"/>
<reference evidence="1" key="1">
    <citation type="submission" date="2023-08" db="EMBL/GenBank/DDBJ databases">
        <authorList>
            <person name="Chen Y."/>
            <person name="Shah S."/>
            <person name="Dougan E. K."/>
            <person name="Thang M."/>
            <person name="Chan C."/>
        </authorList>
    </citation>
    <scope>NUCLEOTIDE SEQUENCE</scope>
</reference>
<organism evidence="1 2">
    <name type="scientific">Effrenium voratum</name>
    <dbReference type="NCBI Taxonomy" id="2562239"/>
    <lineage>
        <taxon>Eukaryota</taxon>
        <taxon>Sar</taxon>
        <taxon>Alveolata</taxon>
        <taxon>Dinophyceae</taxon>
        <taxon>Suessiales</taxon>
        <taxon>Symbiodiniaceae</taxon>
        <taxon>Effrenium</taxon>
    </lineage>
</organism>
<protein>
    <submittedName>
        <fullName evidence="1">Uncharacterized protein</fullName>
    </submittedName>
</protein>
<comment type="caution">
    <text evidence="1">The sequence shown here is derived from an EMBL/GenBank/DDBJ whole genome shotgun (WGS) entry which is preliminary data.</text>
</comment>
<gene>
    <name evidence="1" type="ORF">EVOR1521_LOCUS19825</name>
</gene>
<dbReference type="Proteomes" id="UP001178507">
    <property type="component" value="Unassembled WGS sequence"/>
</dbReference>
<accession>A0AA36N9J9</accession>
<sequence>SLPSCLRWMAGLTRRPKEPGASLFAELLALDGRADKEDYFDAASGEWDVEGLQDDLRMTKAKLAGLREEPGASLFAELLALDGRADKEDYFDAASGEWDVEGLQNDLRMTKAKLAGLRKEPGASLSAELLALDGRADKEDYFDAASGEWDVEGLQDDLRSWLG</sequence>
<evidence type="ECO:0000313" key="2">
    <source>
        <dbReference type="Proteomes" id="UP001178507"/>
    </source>
</evidence>
<name>A0AA36N9J9_9DINO</name>
<feature type="non-terminal residue" evidence="1">
    <location>
        <position position="1"/>
    </location>
</feature>
<dbReference type="EMBL" id="CAUJNA010003142">
    <property type="protein sequence ID" value="CAJ1395391.1"/>
    <property type="molecule type" value="Genomic_DNA"/>
</dbReference>
<proteinExistence type="predicted"/>
<keyword evidence="2" id="KW-1185">Reference proteome</keyword>
<evidence type="ECO:0000313" key="1">
    <source>
        <dbReference type="EMBL" id="CAJ1395391.1"/>
    </source>
</evidence>